<organism evidence="2 3">
    <name type="scientific">Mycena rosella</name>
    <name type="common">Pink bonnet</name>
    <name type="synonym">Agaricus rosellus</name>
    <dbReference type="NCBI Taxonomy" id="1033263"/>
    <lineage>
        <taxon>Eukaryota</taxon>
        <taxon>Fungi</taxon>
        <taxon>Dikarya</taxon>
        <taxon>Basidiomycota</taxon>
        <taxon>Agaricomycotina</taxon>
        <taxon>Agaricomycetes</taxon>
        <taxon>Agaricomycetidae</taxon>
        <taxon>Agaricales</taxon>
        <taxon>Marasmiineae</taxon>
        <taxon>Mycenaceae</taxon>
        <taxon>Mycena</taxon>
    </lineage>
</organism>
<reference evidence="2" key="1">
    <citation type="submission" date="2023-03" db="EMBL/GenBank/DDBJ databases">
        <title>Massive genome expansion in bonnet fungi (Mycena s.s.) driven by repeated elements and novel gene families across ecological guilds.</title>
        <authorList>
            <consortium name="Lawrence Berkeley National Laboratory"/>
            <person name="Harder C.B."/>
            <person name="Miyauchi S."/>
            <person name="Viragh M."/>
            <person name="Kuo A."/>
            <person name="Thoen E."/>
            <person name="Andreopoulos B."/>
            <person name="Lu D."/>
            <person name="Skrede I."/>
            <person name="Drula E."/>
            <person name="Henrissat B."/>
            <person name="Morin E."/>
            <person name="Kohler A."/>
            <person name="Barry K."/>
            <person name="LaButti K."/>
            <person name="Morin E."/>
            <person name="Salamov A."/>
            <person name="Lipzen A."/>
            <person name="Mereny Z."/>
            <person name="Hegedus B."/>
            <person name="Baldrian P."/>
            <person name="Stursova M."/>
            <person name="Weitz H."/>
            <person name="Taylor A."/>
            <person name="Grigoriev I.V."/>
            <person name="Nagy L.G."/>
            <person name="Martin F."/>
            <person name="Kauserud H."/>
        </authorList>
    </citation>
    <scope>NUCLEOTIDE SEQUENCE</scope>
    <source>
        <strain evidence="2">CBHHK067</strain>
    </source>
</reference>
<dbReference type="AlphaFoldDB" id="A0AAD7GJP4"/>
<gene>
    <name evidence="2" type="ORF">B0H17DRAFT_1133901</name>
</gene>
<comment type="caution">
    <text evidence="2">The sequence shown here is derived from an EMBL/GenBank/DDBJ whole genome shotgun (WGS) entry which is preliminary data.</text>
</comment>
<evidence type="ECO:0000256" key="1">
    <source>
        <dbReference type="SAM" id="MobiDB-lite"/>
    </source>
</evidence>
<sequence length="130" mass="14655">MPRTRKRPSTAQRGSDGMFISNHQLPPSPDSGSEDGDSDDKMAWESASDLEPEDLSYSEAWQDLPLPMTVDEQVEKCAAQRKRAEEKPLGARCNIPGPEIGQKCKGNCKDSGYFLKIYRARKFEIYLKFP</sequence>
<proteinExistence type="predicted"/>
<dbReference type="Proteomes" id="UP001221757">
    <property type="component" value="Unassembled WGS sequence"/>
</dbReference>
<dbReference type="EMBL" id="JARKIE010000060">
    <property type="protein sequence ID" value="KAJ7691123.1"/>
    <property type="molecule type" value="Genomic_DNA"/>
</dbReference>
<accession>A0AAD7GJP4</accession>
<feature type="region of interest" description="Disordered" evidence="1">
    <location>
        <begin position="1"/>
        <end position="55"/>
    </location>
</feature>
<keyword evidence="3" id="KW-1185">Reference proteome</keyword>
<protein>
    <submittedName>
        <fullName evidence="2">Uncharacterized protein</fullName>
    </submittedName>
</protein>
<evidence type="ECO:0000313" key="3">
    <source>
        <dbReference type="Proteomes" id="UP001221757"/>
    </source>
</evidence>
<evidence type="ECO:0000313" key="2">
    <source>
        <dbReference type="EMBL" id="KAJ7691123.1"/>
    </source>
</evidence>
<name>A0AAD7GJP4_MYCRO</name>